<dbReference type="AlphaFoldDB" id="A0A5Q8BNV4"/>
<proteinExistence type="predicted"/>
<protein>
    <submittedName>
        <fullName evidence="2">Cytosolic protein</fullName>
    </submittedName>
</protein>
<dbReference type="EMBL" id="PKQJ01000019">
    <property type="protein sequence ID" value="PLC45387.1"/>
    <property type="molecule type" value="Genomic_DNA"/>
</dbReference>
<dbReference type="RefSeq" id="WP_014566641.1">
    <property type="nucleotide sequence ID" value="NC_010999.1"/>
</dbReference>
<evidence type="ECO:0000313" key="2">
    <source>
        <dbReference type="EMBL" id="PLC45387.1"/>
    </source>
</evidence>
<keyword evidence="1" id="KW-1133">Transmembrane helix</keyword>
<feature type="transmembrane region" description="Helical" evidence="1">
    <location>
        <begin position="33"/>
        <end position="51"/>
    </location>
</feature>
<dbReference type="KEGG" id="lce:LC2W_2555"/>
<evidence type="ECO:0000256" key="1">
    <source>
        <dbReference type="SAM" id="Phobius"/>
    </source>
</evidence>
<accession>A0A5Q8BNV4</accession>
<dbReference type="KEGG" id="lcs:LCBD_2575"/>
<sequence length="54" mass="5736">MKRKTFVLFFVIIGVVILFAGISFVGVKTLGGKFLIAFGAAAIASGLVRAFDRT</sequence>
<dbReference type="Proteomes" id="UP000234512">
    <property type="component" value="Unassembled WGS sequence"/>
</dbReference>
<gene>
    <name evidence="2" type="ORF">C0Q90_13115</name>
</gene>
<keyword evidence="1" id="KW-0472">Membrane</keyword>
<organism evidence="2 3">
    <name type="scientific">Lacticaseibacillus paracasei</name>
    <name type="common">Lactobacillus paracasei</name>
    <dbReference type="NCBI Taxonomy" id="1597"/>
    <lineage>
        <taxon>Bacteria</taxon>
        <taxon>Bacillati</taxon>
        <taxon>Bacillota</taxon>
        <taxon>Bacilli</taxon>
        <taxon>Lactobacillales</taxon>
        <taxon>Lactobacillaceae</taxon>
        <taxon>Lacticaseibacillus</taxon>
    </lineage>
</organism>
<reference evidence="2 3" key="1">
    <citation type="journal article" date="2018" name="Genome Announc.">
        <title>Draft Genome Sequence of Lactobacillus paracasei DUP 13076, Which Exhibits Potent Antipathogenic Effects against Salmonella enterica Serovars Enteritidis, Typhimurium, and Heidelberg.</title>
        <authorList>
            <person name="Muyyarikkandy M.S."/>
            <person name="Alqahtani F.H."/>
            <person name="Mandoiu I."/>
            <person name="Amalaradjou M.A."/>
        </authorList>
    </citation>
    <scope>NUCLEOTIDE SEQUENCE [LARGE SCALE GENOMIC DNA]</scope>
    <source>
        <strain evidence="2 3">DUP 13076</strain>
    </source>
</reference>
<keyword evidence="1" id="KW-0812">Transmembrane</keyword>
<accession>K0NC93</accession>
<evidence type="ECO:0000313" key="3">
    <source>
        <dbReference type="Proteomes" id="UP000234512"/>
    </source>
</evidence>
<feature type="transmembrane region" description="Helical" evidence="1">
    <location>
        <begin position="7"/>
        <end position="27"/>
    </location>
</feature>
<name>A0A5Q8BNV4_LACPA</name>
<comment type="caution">
    <text evidence="2">The sequence shown here is derived from an EMBL/GenBank/DDBJ whole genome shotgun (WGS) entry which is preliminary data.</text>
</comment>